<keyword evidence="10" id="KW-1185">Reference proteome</keyword>
<feature type="transmembrane region" description="Helical" evidence="8">
    <location>
        <begin position="239"/>
        <end position="256"/>
    </location>
</feature>
<dbReference type="Gene3D" id="1.20.1530.20">
    <property type="match status" value="1"/>
</dbReference>
<dbReference type="GO" id="GO:0055085">
    <property type="term" value="P:transmembrane transport"/>
    <property type="evidence" value="ECO:0007669"/>
    <property type="project" value="InterPro"/>
</dbReference>
<protein>
    <submittedName>
        <fullName evidence="9">AEC family transporter</fullName>
    </submittedName>
</protein>
<feature type="transmembrane region" description="Helical" evidence="8">
    <location>
        <begin position="271"/>
        <end position="289"/>
    </location>
</feature>
<feature type="transmembrane region" description="Helical" evidence="8">
    <location>
        <begin position="207"/>
        <end position="227"/>
    </location>
</feature>
<sequence length="322" mass="35452">MFTTTILHSLSALCVLLIIIGFGLWLSSKGMFDAPKSRLIVSRLVNTSIPCFLFYSVISKFSQEQLLNLLKFAGVPFLTVAINFIISLILVRTPLVRPHLKGTFIATFSAASVLFVGVPLVTTMYGSDGIPYLLVYFFANCVFIWTIGLYNIQLDGVRKGGGEIPKLISKESARKFFSPPLIGFMLGLSAVMLSVPIPKFIETSTRYLGQLTTPLALIFVGITIYHIGFDKLKHLPREVWLVLLSCFLIRPLTMYFCTMPLDMEPLMRKCFILGSALPVSTVFAVLAKTYGGDEEFASETIGASTVGMIAVLPILLIAVNLI</sequence>
<feature type="transmembrane region" description="Helical" evidence="8">
    <location>
        <begin position="103"/>
        <end position="126"/>
    </location>
</feature>
<evidence type="ECO:0000256" key="8">
    <source>
        <dbReference type="SAM" id="Phobius"/>
    </source>
</evidence>
<feature type="transmembrane region" description="Helical" evidence="8">
    <location>
        <begin position="301"/>
        <end position="321"/>
    </location>
</feature>
<dbReference type="EMBL" id="WSRP01000050">
    <property type="protein sequence ID" value="MVX57839.1"/>
    <property type="molecule type" value="Genomic_DNA"/>
</dbReference>
<evidence type="ECO:0000256" key="3">
    <source>
        <dbReference type="ARBA" id="ARBA00022448"/>
    </source>
</evidence>
<organism evidence="9 10">
    <name type="scientific">Parasutterella muris</name>
    <dbReference type="NCBI Taxonomy" id="2565572"/>
    <lineage>
        <taxon>Bacteria</taxon>
        <taxon>Pseudomonadati</taxon>
        <taxon>Pseudomonadota</taxon>
        <taxon>Betaproteobacteria</taxon>
        <taxon>Burkholderiales</taxon>
        <taxon>Sutterellaceae</taxon>
        <taxon>Parasutterella</taxon>
    </lineage>
</organism>
<keyword evidence="3" id="KW-0813">Transport</keyword>
<dbReference type="InterPro" id="IPR004776">
    <property type="entry name" value="Mem_transp_PIN-like"/>
</dbReference>
<feature type="transmembrane region" description="Helical" evidence="8">
    <location>
        <begin position="6"/>
        <end position="27"/>
    </location>
</feature>
<comment type="similarity">
    <text evidence="2">Belongs to the auxin efflux carrier (TC 2.A.69) family.</text>
</comment>
<feature type="transmembrane region" description="Helical" evidence="8">
    <location>
        <begin position="132"/>
        <end position="152"/>
    </location>
</feature>
<dbReference type="Proteomes" id="UP000472580">
    <property type="component" value="Unassembled WGS sequence"/>
</dbReference>
<reference evidence="9 10" key="1">
    <citation type="submission" date="2019-12" db="EMBL/GenBank/DDBJ databases">
        <title>Microbes associate with the intestines of laboratory mice.</title>
        <authorList>
            <person name="Navarre W."/>
            <person name="Wong E."/>
        </authorList>
    </citation>
    <scope>NUCLEOTIDE SEQUENCE [LARGE SCALE GENOMIC DNA]</scope>
    <source>
        <strain evidence="9 10">NM82_D38</strain>
    </source>
</reference>
<evidence type="ECO:0000256" key="2">
    <source>
        <dbReference type="ARBA" id="ARBA00010145"/>
    </source>
</evidence>
<evidence type="ECO:0000256" key="6">
    <source>
        <dbReference type="ARBA" id="ARBA00022989"/>
    </source>
</evidence>
<dbReference type="PANTHER" id="PTHR36838:SF1">
    <property type="entry name" value="SLR1864 PROTEIN"/>
    <property type="match status" value="1"/>
</dbReference>
<dbReference type="RefSeq" id="WP_160336254.1">
    <property type="nucleotide sequence ID" value="NZ_CALPCR010000047.1"/>
</dbReference>
<evidence type="ECO:0000313" key="9">
    <source>
        <dbReference type="EMBL" id="MVX57839.1"/>
    </source>
</evidence>
<dbReference type="OrthoDB" id="9810457at2"/>
<evidence type="ECO:0000256" key="4">
    <source>
        <dbReference type="ARBA" id="ARBA00022475"/>
    </source>
</evidence>
<name>A0A6L6YLT7_9BURK</name>
<gene>
    <name evidence="9" type="ORF">E5987_11655</name>
</gene>
<keyword evidence="5 8" id="KW-0812">Transmembrane</keyword>
<dbReference type="Pfam" id="PF03547">
    <property type="entry name" value="Mem_trans"/>
    <property type="match status" value="1"/>
</dbReference>
<feature type="transmembrane region" description="Helical" evidence="8">
    <location>
        <begin position="70"/>
        <end position="91"/>
    </location>
</feature>
<evidence type="ECO:0000256" key="7">
    <source>
        <dbReference type="ARBA" id="ARBA00023136"/>
    </source>
</evidence>
<proteinExistence type="inferred from homology"/>
<accession>A0A6L6YLT7</accession>
<dbReference type="AlphaFoldDB" id="A0A6L6YLT7"/>
<feature type="transmembrane region" description="Helical" evidence="8">
    <location>
        <begin position="39"/>
        <end position="58"/>
    </location>
</feature>
<evidence type="ECO:0000256" key="1">
    <source>
        <dbReference type="ARBA" id="ARBA00004651"/>
    </source>
</evidence>
<comment type="caution">
    <text evidence="9">The sequence shown here is derived from an EMBL/GenBank/DDBJ whole genome shotgun (WGS) entry which is preliminary data.</text>
</comment>
<keyword evidence="6 8" id="KW-1133">Transmembrane helix</keyword>
<dbReference type="GO" id="GO:0005886">
    <property type="term" value="C:plasma membrane"/>
    <property type="evidence" value="ECO:0007669"/>
    <property type="project" value="UniProtKB-SubCell"/>
</dbReference>
<dbReference type="InterPro" id="IPR038770">
    <property type="entry name" value="Na+/solute_symporter_sf"/>
</dbReference>
<comment type="subcellular location">
    <subcellularLocation>
        <location evidence="1">Cell membrane</location>
        <topology evidence="1">Multi-pass membrane protein</topology>
    </subcellularLocation>
</comment>
<keyword evidence="7 8" id="KW-0472">Membrane</keyword>
<keyword evidence="4" id="KW-1003">Cell membrane</keyword>
<evidence type="ECO:0000313" key="10">
    <source>
        <dbReference type="Proteomes" id="UP000472580"/>
    </source>
</evidence>
<dbReference type="PANTHER" id="PTHR36838">
    <property type="entry name" value="AUXIN EFFLUX CARRIER FAMILY PROTEIN"/>
    <property type="match status" value="1"/>
</dbReference>
<evidence type="ECO:0000256" key="5">
    <source>
        <dbReference type="ARBA" id="ARBA00022692"/>
    </source>
</evidence>